<organism evidence="2 3">
    <name type="scientific">Protopolystoma xenopodis</name>
    <dbReference type="NCBI Taxonomy" id="117903"/>
    <lineage>
        <taxon>Eukaryota</taxon>
        <taxon>Metazoa</taxon>
        <taxon>Spiralia</taxon>
        <taxon>Lophotrochozoa</taxon>
        <taxon>Platyhelminthes</taxon>
        <taxon>Monogenea</taxon>
        <taxon>Polyopisthocotylea</taxon>
        <taxon>Polystomatidea</taxon>
        <taxon>Polystomatidae</taxon>
        <taxon>Protopolystoma</taxon>
    </lineage>
</organism>
<dbReference type="AlphaFoldDB" id="A0A448XC76"/>
<name>A0A448XC76_9PLAT</name>
<gene>
    <name evidence="2" type="ORF">PXEA_LOCUS26747</name>
</gene>
<evidence type="ECO:0000313" key="2">
    <source>
        <dbReference type="EMBL" id="VEL33307.1"/>
    </source>
</evidence>
<sequence length="83" mass="9037">MPTSFSNNFSSNHTIGLAIVPQTMGSSSCRLATKGIRDCVNNHYVNIAIHKRVQAHLAQKSGIATTRSTTPRPRPHNGSVCRH</sequence>
<evidence type="ECO:0000313" key="3">
    <source>
        <dbReference type="Proteomes" id="UP000784294"/>
    </source>
</evidence>
<comment type="caution">
    <text evidence="2">The sequence shown here is derived from an EMBL/GenBank/DDBJ whole genome shotgun (WGS) entry which is preliminary data.</text>
</comment>
<reference evidence="2" key="1">
    <citation type="submission" date="2018-11" db="EMBL/GenBank/DDBJ databases">
        <authorList>
            <consortium name="Pathogen Informatics"/>
        </authorList>
    </citation>
    <scope>NUCLEOTIDE SEQUENCE</scope>
</reference>
<dbReference type="Proteomes" id="UP000784294">
    <property type="component" value="Unassembled WGS sequence"/>
</dbReference>
<evidence type="ECO:0000256" key="1">
    <source>
        <dbReference type="SAM" id="MobiDB-lite"/>
    </source>
</evidence>
<keyword evidence="3" id="KW-1185">Reference proteome</keyword>
<accession>A0A448XC76</accession>
<feature type="region of interest" description="Disordered" evidence="1">
    <location>
        <begin position="58"/>
        <end position="83"/>
    </location>
</feature>
<dbReference type="EMBL" id="CAAALY010245547">
    <property type="protein sequence ID" value="VEL33307.1"/>
    <property type="molecule type" value="Genomic_DNA"/>
</dbReference>
<proteinExistence type="predicted"/>
<protein>
    <submittedName>
        <fullName evidence="2">Uncharacterized protein</fullName>
    </submittedName>
</protein>